<dbReference type="Pfam" id="PF20247">
    <property type="entry name" value="DUF6602"/>
    <property type="match status" value="1"/>
</dbReference>
<feature type="domain" description="DUF6602" evidence="1">
    <location>
        <begin position="23"/>
        <end position="127"/>
    </location>
</feature>
<gene>
    <name evidence="2" type="ORF">DLJ82_7462</name>
</gene>
<dbReference type="AlphaFoldDB" id="A0A2Z4YQM5"/>
<proteinExistence type="predicted"/>
<name>A0A2Z4YQM5_RHILE</name>
<reference evidence="2 3" key="1">
    <citation type="submission" date="2018-07" db="EMBL/GenBank/DDBJ databases">
        <title>Rhizobium leguminosarum strain:ATCC 14479 Genome sequencing and assembly.</title>
        <authorList>
            <person name="Chakraborty R."/>
        </authorList>
    </citation>
    <scope>NUCLEOTIDE SEQUENCE [LARGE SCALE GENOMIC DNA]</scope>
    <source>
        <strain evidence="2 3">ATCC 14479</strain>
        <plasmid evidence="3">Plasmid unnamed2</plasmid>
    </source>
</reference>
<dbReference type="EMBL" id="CP030762">
    <property type="protein sequence ID" value="AXA43707.1"/>
    <property type="molecule type" value="Genomic_DNA"/>
</dbReference>
<evidence type="ECO:0000313" key="3">
    <source>
        <dbReference type="Proteomes" id="UP000251166"/>
    </source>
</evidence>
<dbReference type="Proteomes" id="UP000251166">
    <property type="component" value="Plasmid unnamed2"/>
</dbReference>
<dbReference type="InterPro" id="IPR046537">
    <property type="entry name" value="DUF6602"/>
</dbReference>
<accession>A0A2Z4YQM5</accession>
<evidence type="ECO:0000313" key="2">
    <source>
        <dbReference type="EMBL" id="AXA43707.1"/>
    </source>
</evidence>
<dbReference type="RefSeq" id="WP_063473622.1">
    <property type="nucleotide sequence ID" value="NZ_CP030762.1"/>
</dbReference>
<keyword evidence="2" id="KW-0614">Plasmid</keyword>
<dbReference type="CDD" id="cd21411">
    <property type="entry name" value="NucC"/>
    <property type="match status" value="1"/>
</dbReference>
<organism evidence="2 3">
    <name type="scientific">Rhizobium leguminosarum</name>
    <dbReference type="NCBI Taxonomy" id="384"/>
    <lineage>
        <taxon>Bacteria</taxon>
        <taxon>Pseudomonadati</taxon>
        <taxon>Pseudomonadota</taxon>
        <taxon>Alphaproteobacteria</taxon>
        <taxon>Hyphomicrobiales</taxon>
        <taxon>Rhizobiaceae</taxon>
        <taxon>Rhizobium/Agrobacterium group</taxon>
        <taxon>Rhizobium</taxon>
    </lineage>
</organism>
<geneLocation type="plasmid" evidence="2 3">
    <name>unnamed2</name>
</geneLocation>
<sequence length="241" mass="26640">MSKWSLPELLAGLHDKVEHSLNQARKSFAHPGTKGDASEAVWVELLNTYLPKRYQVGTAHVVDNHGSFSEQIDVVIYDRQYTPLIFEMHGIKIIPAESVYAVFEAKQTLNAPHVGYARDKAASVRQLDRTSLAVTWLGGKSEPKKPHWILGGILTFESDWTPPIGKTMTDLLDSAPDESLLDIGCVAAHGFFGRNWVGQTVVTTGGKPATAFLMELIARLQDIGTVPMIDVRAYARWLTES</sequence>
<evidence type="ECO:0000259" key="1">
    <source>
        <dbReference type="Pfam" id="PF20247"/>
    </source>
</evidence>
<protein>
    <recommendedName>
        <fullName evidence="1">DUF6602 domain-containing protein</fullName>
    </recommendedName>
</protein>